<protein>
    <submittedName>
        <fullName evidence="2">Chromosome condensation regulator RCC1 with F-box domain</fullName>
    </submittedName>
</protein>
<gene>
    <name evidence="2" type="ORF">ORPV_813</name>
</gene>
<reference evidence="2" key="1">
    <citation type="submission" date="2017-08" db="EMBL/GenBank/DDBJ databases">
        <authorList>
            <consortium name="Urmite Genomes"/>
        </authorList>
    </citation>
    <scope>NUCLEOTIDE SEQUENCE [LARGE SCALE GENOMIC DNA]</scope>
    <source>
        <strain evidence="2">IHUMI-LCC2</strain>
    </source>
</reference>
<dbReference type="EMBL" id="LT906555">
    <property type="protein sequence ID" value="SNW62717.1"/>
    <property type="molecule type" value="Genomic_DNA"/>
</dbReference>
<dbReference type="InterPro" id="IPR051553">
    <property type="entry name" value="Ran_GTPase-activating"/>
</dbReference>
<dbReference type="InterPro" id="IPR001810">
    <property type="entry name" value="F-box_dom"/>
</dbReference>
<organism evidence="2">
    <name type="scientific">Orpheovirus IHUMI-LCC2</name>
    <dbReference type="NCBI Taxonomy" id="2023057"/>
    <lineage>
        <taxon>Viruses</taxon>
        <taxon>Varidnaviria</taxon>
        <taxon>Bamfordvirae</taxon>
        <taxon>Nucleocytoviricota</taxon>
        <taxon>Megaviricetes</taxon>
        <taxon>Pimascovirales</taxon>
        <taxon>Ocovirineae</taxon>
        <taxon>Orpheoviridae</taxon>
        <taxon>Alphaorpheovirus</taxon>
        <taxon>Alphaorpheovirus massiliense</taxon>
    </lineage>
</organism>
<dbReference type="Gene3D" id="1.20.1280.50">
    <property type="match status" value="1"/>
</dbReference>
<dbReference type="SUPFAM" id="SSF50985">
    <property type="entry name" value="RCC1/BLIP-II"/>
    <property type="match status" value="1"/>
</dbReference>
<dbReference type="InterPro" id="IPR000408">
    <property type="entry name" value="Reg_chr_condens"/>
</dbReference>
<dbReference type="PROSITE" id="PS50012">
    <property type="entry name" value="RCC1_3"/>
    <property type="match status" value="2"/>
</dbReference>
<dbReference type="PANTHER" id="PTHR45982:SF1">
    <property type="entry name" value="REGULATOR OF CHROMOSOME CONDENSATION"/>
    <property type="match status" value="1"/>
</dbReference>
<keyword evidence="3" id="KW-1185">Reference proteome</keyword>
<dbReference type="Proteomes" id="UP000236316">
    <property type="component" value="Segment"/>
</dbReference>
<evidence type="ECO:0000259" key="1">
    <source>
        <dbReference type="PROSITE" id="PS50181"/>
    </source>
</evidence>
<dbReference type="PANTHER" id="PTHR45982">
    <property type="entry name" value="REGULATOR OF CHROMOSOME CONDENSATION"/>
    <property type="match status" value="1"/>
</dbReference>
<evidence type="ECO:0000313" key="3">
    <source>
        <dbReference type="Proteomes" id="UP000236316"/>
    </source>
</evidence>
<evidence type="ECO:0000313" key="2">
    <source>
        <dbReference type="EMBL" id="SNW62717.1"/>
    </source>
</evidence>
<dbReference type="KEGG" id="vg:35382643"/>
<dbReference type="Pfam" id="PF00415">
    <property type="entry name" value="RCC1"/>
    <property type="match status" value="2"/>
</dbReference>
<dbReference type="InterPro" id="IPR036047">
    <property type="entry name" value="F-box-like_dom_sf"/>
</dbReference>
<dbReference type="PROSITE" id="PS50181">
    <property type="entry name" value="FBOX"/>
    <property type="match status" value="1"/>
</dbReference>
<dbReference type="GO" id="GO:0005085">
    <property type="term" value="F:guanyl-nucleotide exchange factor activity"/>
    <property type="evidence" value="ECO:0007669"/>
    <property type="project" value="TreeGrafter"/>
</dbReference>
<dbReference type="Gene3D" id="2.130.10.30">
    <property type="entry name" value="Regulator of chromosome condensation 1/beta-lactamase-inhibitor protein II"/>
    <property type="match status" value="2"/>
</dbReference>
<dbReference type="SUPFAM" id="SSF81383">
    <property type="entry name" value="F-box domain"/>
    <property type="match status" value="1"/>
</dbReference>
<dbReference type="InterPro" id="IPR009091">
    <property type="entry name" value="RCC1/BLIP-II"/>
</dbReference>
<proteinExistence type="predicted"/>
<dbReference type="GeneID" id="35382643"/>
<dbReference type="RefSeq" id="YP_009449019.1">
    <property type="nucleotide sequence ID" value="NC_036594.1"/>
</dbReference>
<sequence>MDYYMNDNMYKNIDILPTDIILDISEYLTLSEIEQYCSSSSKFRDTICNNNNFWRSKFIRNYGAIDEHDNINWKKLYYKYSGVGFLYKISKENIGKENISYEKIGNYLVRKIVTNYRSNGMLFIDVHNNLYGMGSNNMGQLGMDPEIMEDVGDNPTLVTDKKVIDVAVGDGFSIFIDMNNDVYICGNINLFLDRNIKDKSRNMWRWTQIPNIKGRGVSAGMCNVLILDMEGNVYSYGKRCNSGELGLGKYNRVPKPSLISDMKYKMIRTEHQSSIVVDMNNNLYGFGINYYGQLGFGDTYARMEPEYIMTMKVQELSIGRSNTLILDENRELYGMGSNNKGLLGIYNTIDVKVAALVSNADDNIKDNIERIKIPSLITSINDNIENIVCCDDISVIITKSDRIYILGVDSIQPVLIDGIYGISASYTSSHLYIVGYI</sequence>
<name>A0A2I2L5B6_9VIRU</name>
<accession>A0A2I2L5B6</accession>
<feature type="domain" description="F-box" evidence="1">
    <location>
        <begin position="10"/>
        <end position="57"/>
    </location>
</feature>